<comment type="caution">
    <text evidence="2">The sequence shown here is derived from an EMBL/GenBank/DDBJ whole genome shotgun (WGS) entry which is preliminary data.</text>
</comment>
<sequence>MQYSAFCATGSVIAENLLEKCFCKPRNATSAYCYDLNRRAIVYNVLESIATETYSDSPKNLRIEGMEAINRGNQRRKRDFSRPFAGGVGRRDVGSCQSRSSPDSPEGAGSTHQQVRSSGDTPFFYRPWLLKVFGAKKDLEDLSAYAGGVAE</sequence>
<evidence type="ECO:0000313" key="3">
    <source>
        <dbReference type="Proteomes" id="UP000719412"/>
    </source>
</evidence>
<name>A0A8J6HRQ0_TENMO</name>
<feature type="compositionally biased region" description="Polar residues" evidence="1">
    <location>
        <begin position="110"/>
        <end position="120"/>
    </location>
</feature>
<accession>A0A8J6HRQ0</accession>
<dbReference type="EMBL" id="JABDTM020014123">
    <property type="protein sequence ID" value="KAH0819614.1"/>
    <property type="molecule type" value="Genomic_DNA"/>
</dbReference>
<gene>
    <name evidence="2" type="ORF">GEV33_003177</name>
</gene>
<keyword evidence="3" id="KW-1185">Reference proteome</keyword>
<feature type="region of interest" description="Disordered" evidence="1">
    <location>
        <begin position="72"/>
        <end position="121"/>
    </location>
</feature>
<reference evidence="2" key="1">
    <citation type="journal article" date="2020" name="J Insects Food Feed">
        <title>The yellow mealworm (Tenebrio molitor) genome: a resource for the emerging insects as food and feed industry.</title>
        <authorList>
            <person name="Eriksson T."/>
            <person name="Andere A."/>
            <person name="Kelstrup H."/>
            <person name="Emery V."/>
            <person name="Picard C."/>
        </authorList>
    </citation>
    <scope>NUCLEOTIDE SEQUENCE</scope>
    <source>
        <strain evidence="2">Stoneville</strain>
        <tissue evidence="2">Whole head</tissue>
    </source>
</reference>
<dbReference type="AlphaFoldDB" id="A0A8J6HRQ0"/>
<protein>
    <submittedName>
        <fullName evidence="2">Uncharacterized protein</fullName>
    </submittedName>
</protein>
<organism evidence="2 3">
    <name type="scientific">Tenebrio molitor</name>
    <name type="common">Yellow mealworm beetle</name>
    <dbReference type="NCBI Taxonomy" id="7067"/>
    <lineage>
        <taxon>Eukaryota</taxon>
        <taxon>Metazoa</taxon>
        <taxon>Ecdysozoa</taxon>
        <taxon>Arthropoda</taxon>
        <taxon>Hexapoda</taxon>
        <taxon>Insecta</taxon>
        <taxon>Pterygota</taxon>
        <taxon>Neoptera</taxon>
        <taxon>Endopterygota</taxon>
        <taxon>Coleoptera</taxon>
        <taxon>Polyphaga</taxon>
        <taxon>Cucujiformia</taxon>
        <taxon>Tenebrionidae</taxon>
        <taxon>Tenebrio</taxon>
    </lineage>
</organism>
<reference evidence="2" key="2">
    <citation type="submission" date="2021-08" db="EMBL/GenBank/DDBJ databases">
        <authorList>
            <person name="Eriksson T."/>
        </authorList>
    </citation>
    <scope>NUCLEOTIDE SEQUENCE</scope>
    <source>
        <strain evidence="2">Stoneville</strain>
        <tissue evidence="2">Whole head</tissue>
    </source>
</reference>
<evidence type="ECO:0000256" key="1">
    <source>
        <dbReference type="SAM" id="MobiDB-lite"/>
    </source>
</evidence>
<dbReference type="Proteomes" id="UP000719412">
    <property type="component" value="Unassembled WGS sequence"/>
</dbReference>
<proteinExistence type="predicted"/>
<evidence type="ECO:0000313" key="2">
    <source>
        <dbReference type="EMBL" id="KAH0819614.1"/>
    </source>
</evidence>